<organism evidence="2 3">
    <name type="scientific">Vibrio parahaemolyticus</name>
    <dbReference type="NCBI Taxonomy" id="670"/>
    <lineage>
        <taxon>Bacteria</taxon>
        <taxon>Pseudomonadati</taxon>
        <taxon>Pseudomonadota</taxon>
        <taxon>Gammaproteobacteria</taxon>
        <taxon>Vibrionales</taxon>
        <taxon>Vibrionaceae</taxon>
        <taxon>Vibrio</taxon>
    </lineage>
</organism>
<reference evidence="2 3" key="1">
    <citation type="journal article" date="2017" name="Appl. Environ. Microbiol.">
        <title>Parallel evolution of two clades of a major Atlantic endemic Vibrio parahaemolyticus pathogen lineage by independent acquisition of related pathogenicity islands.</title>
        <authorList>
            <person name="Xu F."/>
            <person name="Gonzalez-Escalona N."/>
            <person name="Drees K.P."/>
            <person name="Sebra R.P."/>
            <person name="Cooper V.S."/>
            <person name="Jones S.H."/>
            <person name="Whistler C.A."/>
        </authorList>
    </citation>
    <scope>NUCLEOTIDE SEQUENCE [LARGE SCALE GENOMIC DNA]</scope>
    <source>
        <strain evidence="2 3">MAVP-3</strain>
    </source>
</reference>
<evidence type="ECO:0000313" key="2">
    <source>
        <dbReference type="EMBL" id="OXE34878.1"/>
    </source>
</evidence>
<accession>A0A227JIU3</accession>
<dbReference type="RefSeq" id="WP_031841227.1">
    <property type="nucleotide sequence ID" value="NZ_CANUIC010000006.1"/>
</dbReference>
<feature type="coiled-coil region" evidence="1">
    <location>
        <begin position="3"/>
        <end position="30"/>
    </location>
</feature>
<name>A0A227JIU3_VIBPH</name>
<protein>
    <submittedName>
        <fullName evidence="2">Uncharacterized protein</fullName>
    </submittedName>
</protein>
<sequence length="116" mass="14204">MRLLVKIIERKEVKAEIEKLNEKLKDKEFTELFNKELEERRISKEDFKRHFNTNGWMLSVADDKYYSKLMVESGATKEFCDLQWLQHITNRIEYFQKNKIQQERKTNDLLTQFIKN</sequence>
<dbReference type="AlphaFoldDB" id="A0A227JIU3"/>
<gene>
    <name evidence="2" type="ORF">CA163_00010</name>
</gene>
<proteinExistence type="predicted"/>
<keyword evidence="1" id="KW-0175">Coiled coil</keyword>
<comment type="caution">
    <text evidence="2">The sequence shown here is derived from an EMBL/GenBank/DDBJ whole genome shotgun (WGS) entry which is preliminary data.</text>
</comment>
<evidence type="ECO:0000256" key="1">
    <source>
        <dbReference type="SAM" id="Coils"/>
    </source>
</evidence>
<dbReference type="Proteomes" id="UP000214596">
    <property type="component" value="Unassembled WGS sequence"/>
</dbReference>
<evidence type="ECO:0000313" key="3">
    <source>
        <dbReference type="Proteomes" id="UP000214596"/>
    </source>
</evidence>
<dbReference type="EMBL" id="NIXT01000001">
    <property type="protein sequence ID" value="OXE34878.1"/>
    <property type="molecule type" value="Genomic_DNA"/>
</dbReference>